<dbReference type="AlphaFoldDB" id="A0A0B8QXM7"/>
<dbReference type="PANTHER" id="PTHR46268">
    <property type="entry name" value="STRESS RESPONSE PROTEIN NHAX"/>
    <property type="match status" value="1"/>
</dbReference>
<dbReference type="PANTHER" id="PTHR46268:SF6">
    <property type="entry name" value="UNIVERSAL STRESS PROTEIN UP12"/>
    <property type="match status" value="1"/>
</dbReference>
<proteinExistence type="inferred from homology"/>
<sequence>MRRTVTMSKNYKKILVAIDGSEQAEEALKEAIVLAKRDNSQLFVLHATDKNSIYAAGNPVPVVPAPAIPVVPAVPVLEESADNEAKEVLDKALAIINNEVKFEEIRVDGSAKNEIVDFAKEHEIDMIVMGSSGKGALDRMLLGSTAVYVVKHAPCSVTIIK</sequence>
<feature type="domain" description="UspA" evidence="2">
    <location>
        <begin position="11"/>
        <end position="161"/>
    </location>
</feature>
<evidence type="ECO:0000259" key="2">
    <source>
        <dbReference type="Pfam" id="PF00582"/>
    </source>
</evidence>
<reference evidence="3 4" key="1">
    <citation type="submission" date="2015-01" db="EMBL/GenBank/DDBJ databases">
        <title>Lactococcus lactis subsp.lactis JCM 5805 whole genome shotgun sequence.</title>
        <authorList>
            <person name="Fujii T."/>
            <person name="Tomita Y."/>
            <person name="Ikushima S."/>
            <person name="Fujiwara D."/>
        </authorList>
    </citation>
    <scope>NUCLEOTIDE SEQUENCE [LARGE SCALE GENOMIC DNA]</scope>
    <source>
        <strain evidence="3 4">JCM 5805</strain>
    </source>
</reference>
<comment type="caution">
    <text evidence="3">The sequence shown here is derived from an EMBL/GenBank/DDBJ whole genome shotgun (WGS) entry which is preliminary data.</text>
</comment>
<evidence type="ECO:0000313" key="3">
    <source>
        <dbReference type="EMBL" id="GAM81832.1"/>
    </source>
</evidence>
<dbReference type="Proteomes" id="UP000031847">
    <property type="component" value="Unassembled WGS sequence"/>
</dbReference>
<evidence type="ECO:0000256" key="1">
    <source>
        <dbReference type="ARBA" id="ARBA00008791"/>
    </source>
</evidence>
<dbReference type="Gene3D" id="3.40.50.620">
    <property type="entry name" value="HUPs"/>
    <property type="match status" value="1"/>
</dbReference>
<accession>A0A0B8QXM7</accession>
<dbReference type="SUPFAM" id="SSF52402">
    <property type="entry name" value="Adenine nucleotide alpha hydrolases-like"/>
    <property type="match status" value="1"/>
</dbReference>
<dbReference type="InterPro" id="IPR014729">
    <property type="entry name" value="Rossmann-like_a/b/a_fold"/>
</dbReference>
<evidence type="ECO:0000313" key="4">
    <source>
        <dbReference type="Proteomes" id="UP000031847"/>
    </source>
</evidence>
<dbReference type="PRINTS" id="PR01438">
    <property type="entry name" value="UNVRSLSTRESS"/>
</dbReference>
<gene>
    <name evidence="3" type="ORF">JCM5805K_2957</name>
</gene>
<dbReference type="Pfam" id="PF00582">
    <property type="entry name" value="Usp"/>
    <property type="match status" value="1"/>
</dbReference>
<dbReference type="InterPro" id="IPR006016">
    <property type="entry name" value="UspA"/>
</dbReference>
<name>A0A0B8QXM7_LACLL</name>
<protein>
    <submittedName>
        <fullName evidence="3">Universal stress protein UspA and related nucleotide-binding proteins</fullName>
    </submittedName>
</protein>
<organism evidence="3 4">
    <name type="scientific">Lactococcus lactis subsp. lactis</name>
    <name type="common">Streptococcus lactis</name>
    <dbReference type="NCBI Taxonomy" id="1360"/>
    <lineage>
        <taxon>Bacteria</taxon>
        <taxon>Bacillati</taxon>
        <taxon>Bacillota</taxon>
        <taxon>Bacilli</taxon>
        <taxon>Lactobacillales</taxon>
        <taxon>Streptococcaceae</taxon>
        <taxon>Lactococcus</taxon>
    </lineage>
</organism>
<comment type="similarity">
    <text evidence="1">Belongs to the universal stress protein A family.</text>
</comment>
<dbReference type="CDD" id="cd00293">
    <property type="entry name" value="USP-like"/>
    <property type="match status" value="1"/>
</dbReference>
<dbReference type="EMBL" id="BBSI01000042">
    <property type="protein sequence ID" value="GAM81832.1"/>
    <property type="molecule type" value="Genomic_DNA"/>
</dbReference>
<dbReference type="InterPro" id="IPR006015">
    <property type="entry name" value="Universal_stress_UspA"/>
</dbReference>